<evidence type="ECO:0000256" key="4">
    <source>
        <dbReference type="ARBA" id="ARBA00023186"/>
    </source>
</evidence>
<dbReference type="Gene3D" id="3.40.50.11260">
    <property type="match status" value="1"/>
</dbReference>
<evidence type="ECO:0000256" key="1">
    <source>
        <dbReference type="ARBA" id="ARBA00008239"/>
    </source>
</evidence>
<dbReference type="Gene3D" id="1.20.120.790">
    <property type="entry name" value="Heat shock protein 90, C-terminal domain"/>
    <property type="match status" value="1"/>
</dbReference>
<protein>
    <submittedName>
        <fullName evidence="5">Heat shock 90kDa protein 1 beta isoform b</fullName>
    </submittedName>
</protein>
<reference evidence="5 6" key="1">
    <citation type="journal article" date="2013" name="Curr. Biol.">
        <title>The Genome of the Foraminiferan Reticulomyxa filosa.</title>
        <authorList>
            <person name="Glockner G."/>
            <person name="Hulsmann N."/>
            <person name="Schleicher M."/>
            <person name="Noegel A.A."/>
            <person name="Eichinger L."/>
            <person name="Gallinger C."/>
            <person name="Pawlowski J."/>
            <person name="Sierra R."/>
            <person name="Euteneuer U."/>
            <person name="Pillet L."/>
            <person name="Moustafa A."/>
            <person name="Platzer M."/>
            <person name="Groth M."/>
            <person name="Szafranski K."/>
            <person name="Schliwa M."/>
        </authorList>
    </citation>
    <scope>NUCLEOTIDE SEQUENCE [LARGE SCALE GENOMIC DNA]</scope>
</reference>
<dbReference type="GO" id="GO:0140662">
    <property type="term" value="F:ATP-dependent protein folding chaperone"/>
    <property type="evidence" value="ECO:0007669"/>
    <property type="project" value="InterPro"/>
</dbReference>
<gene>
    <name evidence="5" type="ORF">RFI_21205</name>
</gene>
<evidence type="ECO:0000313" key="6">
    <source>
        <dbReference type="Proteomes" id="UP000023152"/>
    </source>
</evidence>
<dbReference type="Pfam" id="PF00183">
    <property type="entry name" value="HSP90"/>
    <property type="match status" value="1"/>
</dbReference>
<keyword evidence="4" id="KW-0143">Chaperone</keyword>
<dbReference type="SUPFAM" id="SSF55874">
    <property type="entry name" value="ATPase domain of HSP90 chaperone/DNA topoisomerase II/histidine kinase"/>
    <property type="match status" value="1"/>
</dbReference>
<dbReference type="InterPro" id="IPR037196">
    <property type="entry name" value="HSP90_C"/>
</dbReference>
<dbReference type="SUPFAM" id="SSF54211">
    <property type="entry name" value="Ribosomal protein S5 domain 2-like"/>
    <property type="match status" value="1"/>
</dbReference>
<comment type="similarity">
    <text evidence="1">Belongs to the heat shock protein 90 family.</text>
</comment>
<dbReference type="GO" id="GO:0005524">
    <property type="term" value="F:ATP binding"/>
    <property type="evidence" value="ECO:0007669"/>
    <property type="project" value="UniProtKB-KW"/>
</dbReference>
<keyword evidence="6" id="KW-1185">Reference proteome</keyword>
<keyword evidence="2" id="KW-0547">Nucleotide-binding</keyword>
<name>X6MQK9_RETFI</name>
<evidence type="ECO:0000256" key="3">
    <source>
        <dbReference type="ARBA" id="ARBA00022840"/>
    </source>
</evidence>
<dbReference type="OrthoDB" id="7977805at2759"/>
<accession>X6MQK9</accession>
<dbReference type="InterPro" id="IPR001404">
    <property type="entry name" value="Hsp90_fam"/>
</dbReference>
<dbReference type="PANTHER" id="PTHR11528">
    <property type="entry name" value="HEAT SHOCK PROTEIN 90 FAMILY MEMBER"/>
    <property type="match status" value="1"/>
</dbReference>
<dbReference type="AlphaFoldDB" id="X6MQK9"/>
<dbReference type="PRINTS" id="PR00775">
    <property type="entry name" value="HEATSHOCK90"/>
</dbReference>
<comment type="caution">
    <text evidence="5">The sequence shown here is derived from an EMBL/GenBank/DDBJ whole genome shotgun (WGS) entry which is preliminary data.</text>
</comment>
<dbReference type="InterPro" id="IPR036890">
    <property type="entry name" value="HATPase_C_sf"/>
</dbReference>
<feature type="non-terminal residue" evidence="5">
    <location>
        <position position="1"/>
    </location>
</feature>
<dbReference type="GO" id="GO:0051082">
    <property type="term" value="F:unfolded protein binding"/>
    <property type="evidence" value="ECO:0007669"/>
    <property type="project" value="InterPro"/>
</dbReference>
<keyword evidence="5" id="KW-0346">Stress response</keyword>
<dbReference type="GO" id="GO:0016887">
    <property type="term" value="F:ATP hydrolysis activity"/>
    <property type="evidence" value="ECO:0007669"/>
    <property type="project" value="InterPro"/>
</dbReference>
<evidence type="ECO:0000313" key="5">
    <source>
        <dbReference type="EMBL" id="ETO16149.1"/>
    </source>
</evidence>
<evidence type="ECO:0000256" key="2">
    <source>
        <dbReference type="ARBA" id="ARBA00022741"/>
    </source>
</evidence>
<keyword evidence="3" id="KW-0067">ATP-binding</keyword>
<dbReference type="EMBL" id="ASPP01018523">
    <property type="protein sequence ID" value="ETO16149.1"/>
    <property type="molecule type" value="Genomic_DNA"/>
</dbReference>
<sequence length="368" mass="43557">IGQFGVGFYSAYLANERVVVRSKHNEDEQHVWKIIASGTFRVRDDIDNPYQIKRGTEIYLHLKDDCANFCKKKNVKKLVKKYSQFVAFQINLLTIKEEEKVLFVFYLFWIYVHTGGGKCCCFFLTRKKDDVNEDEDDDDDDKDKEEVSDYSGKKIKEKKELELLNKQKQIWSRKLEEVLNKEYDAFYKSICSDWEEKLTLKHFSTDGQLEFSRLLFVPKAPFESTKKKNKSEEKSLNEYISRMKENQKHIDYITGESRANVEASPFLEALKNIYLEVLFLLDTIYEYAVQQLREYDIKKLLCATKEDLNLPLTEEEKKKREDKVAYESLIKKMKEISGDKVEKVIINCRMVDFSLVTRMSGLRIWKEL</sequence>
<dbReference type="Proteomes" id="UP000023152">
    <property type="component" value="Unassembled WGS sequence"/>
</dbReference>
<dbReference type="InterPro" id="IPR020575">
    <property type="entry name" value="Hsp90_N"/>
</dbReference>
<dbReference type="InterPro" id="IPR020568">
    <property type="entry name" value="Ribosomal_Su5_D2-typ_SF"/>
</dbReference>
<dbReference type="Gene3D" id="3.30.565.10">
    <property type="entry name" value="Histidine kinase-like ATPase, C-terminal domain"/>
    <property type="match status" value="1"/>
</dbReference>
<organism evidence="5 6">
    <name type="scientific">Reticulomyxa filosa</name>
    <dbReference type="NCBI Taxonomy" id="46433"/>
    <lineage>
        <taxon>Eukaryota</taxon>
        <taxon>Sar</taxon>
        <taxon>Rhizaria</taxon>
        <taxon>Retaria</taxon>
        <taxon>Foraminifera</taxon>
        <taxon>Monothalamids</taxon>
        <taxon>Reticulomyxidae</taxon>
        <taxon>Reticulomyxa</taxon>
    </lineage>
</organism>
<proteinExistence type="inferred from homology"/>